<evidence type="ECO:0000256" key="14">
    <source>
        <dbReference type="PIRSR" id="PIRSR005465-1"/>
    </source>
</evidence>
<dbReference type="PIRSF" id="PIRSF005465">
    <property type="entry name" value="GIRK_kir"/>
    <property type="match status" value="1"/>
</dbReference>
<dbReference type="SUPFAM" id="SSF81324">
    <property type="entry name" value="Voltage-gated potassium channels"/>
    <property type="match status" value="1"/>
</dbReference>
<dbReference type="InterPro" id="IPR041647">
    <property type="entry name" value="IRK_C"/>
</dbReference>
<evidence type="ECO:0000256" key="5">
    <source>
        <dbReference type="ARBA" id="ARBA00022538"/>
    </source>
</evidence>
<evidence type="ECO:0000313" key="20">
    <source>
        <dbReference type="Proteomes" id="UP000261620"/>
    </source>
</evidence>
<evidence type="ECO:0000256" key="16">
    <source>
        <dbReference type="SAM" id="Phobius"/>
    </source>
</evidence>
<dbReference type="InterPro" id="IPR016449">
    <property type="entry name" value="K_chnl_inward-rec_Kir"/>
</dbReference>
<dbReference type="InterPro" id="IPR013518">
    <property type="entry name" value="K_chnl_inward-rec_Kir_cyto"/>
</dbReference>
<evidence type="ECO:0000256" key="11">
    <source>
        <dbReference type="ARBA" id="ARBA00023136"/>
    </source>
</evidence>
<keyword evidence="11 16" id="KW-0472">Membrane</keyword>
<dbReference type="Gene3D" id="1.10.287.70">
    <property type="match status" value="1"/>
</dbReference>
<protein>
    <submittedName>
        <fullName evidence="19">Uncharacterized protein</fullName>
    </submittedName>
</protein>
<keyword evidence="9 16" id="KW-1133">Transmembrane helix</keyword>
<comment type="catalytic activity">
    <reaction evidence="13">
        <text>K(+)(in) = K(+)(out)</text>
        <dbReference type="Rhea" id="RHEA:29463"/>
        <dbReference type="ChEBI" id="CHEBI:29103"/>
    </reaction>
</comment>
<evidence type="ECO:0000259" key="18">
    <source>
        <dbReference type="Pfam" id="PF17655"/>
    </source>
</evidence>
<dbReference type="PRINTS" id="PR01320">
    <property type="entry name" value="KIRCHANNEL"/>
</dbReference>
<accession>A0A3Q3WNE3</accession>
<dbReference type="InterPro" id="IPR014756">
    <property type="entry name" value="Ig_E-set"/>
</dbReference>
<evidence type="ECO:0000256" key="9">
    <source>
        <dbReference type="ARBA" id="ARBA00022989"/>
    </source>
</evidence>
<dbReference type="InterPro" id="IPR040445">
    <property type="entry name" value="Kir_TM"/>
</dbReference>
<evidence type="ECO:0000256" key="10">
    <source>
        <dbReference type="ARBA" id="ARBA00023065"/>
    </source>
</evidence>
<dbReference type="PANTHER" id="PTHR11767">
    <property type="entry name" value="INWARD RECTIFIER POTASSIUM CHANNEL"/>
    <property type="match status" value="1"/>
</dbReference>
<dbReference type="OMA" id="PHCVHCF"/>
<dbReference type="SUPFAM" id="SSF81296">
    <property type="entry name" value="E set domains"/>
    <property type="match status" value="1"/>
</dbReference>
<evidence type="ECO:0000256" key="6">
    <source>
        <dbReference type="ARBA" id="ARBA00022692"/>
    </source>
</evidence>
<evidence type="ECO:0000256" key="12">
    <source>
        <dbReference type="ARBA" id="ARBA00023303"/>
    </source>
</evidence>
<dbReference type="GO" id="GO:0034702">
    <property type="term" value="C:monoatomic ion channel complex"/>
    <property type="evidence" value="ECO:0007669"/>
    <property type="project" value="UniProtKB-KW"/>
</dbReference>
<evidence type="ECO:0000256" key="7">
    <source>
        <dbReference type="ARBA" id="ARBA00022882"/>
    </source>
</evidence>
<feature type="transmembrane region" description="Helical" evidence="16">
    <location>
        <begin position="133"/>
        <end position="159"/>
    </location>
</feature>
<feature type="domain" description="Inward rectifier potassium channel C-terminal" evidence="18">
    <location>
        <begin position="171"/>
        <end position="340"/>
    </location>
</feature>
<dbReference type="FunFam" id="1.10.287.70:FF:000036">
    <property type="entry name" value="ATP-sensitive inward rectifier potassium channel 1"/>
    <property type="match status" value="1"/>
</dbReference>
<feature type="site" description="Role in the control of polyamine-mediated channel gating and in the blocking by intracellular magnesium" evidence="14">
    <location>
        <position position="150"/>
    </location>
</feature>
<keyword evidence="6 15" id="KW-0812">Transmembrane</keyword>
<dbReference type="Proteomes" id="UP000261620">
    <property type="component" value="Unplaced"/>
</dbReference>
<dbReference type="GO" id="GO:0005886">
    <property type="term" value="C:plasma membrane"/>
    <property type="evidence" value="ECO:0007669"/>
    <property type="project" value="UniProtKB-SubCell"/>
</dbReference>
<keyword evidence="20" id="KW-1185">Reference proteome</keyword>
<dbReference type="FunFam" id="2.60.40.1400:FF:000002">
    <property type="entry name" value="ATP-sensitive inward rectifier potassium channel 1"/>
    <property type="match status" value="1"/>
</dbReference>
<dbReference type="GO" id="GO:0034765">
    <property type="term" value="P:regulation of monoatomic ion transmembrane transport"/>
    <property type="evidence" value="ECO:0007669"/>
    <property type="project" value="InterPro"/>
</dbReference>
<dbReference type="GO" id="GO:1990573">
    <property type="term" value="P:potassium ion import across plasma membrane"/>
    <property type="evidence" value="ECO:0007669"/>
    <property type="project" value="InterPro"/>
</dbReference>
<name>A0A3Q3WNE3_MOLML</name>
<feature type="domain" description="Potassium channel inwardly rectifying transmembrane" evidence="17">
    <location>
        <begin position="22"/>
        <end position="164"/>
    </location>
</feature>
<comment type="similarity">
    <text evidence="15">Belongs to the inward rectifier-type potassium channel (TC 1.A.2.1) family.</text>
</comment>
<dbReference type="InterPro" id="IPR003268">
    <property type="entry name" value="K_chnl_inward-rec_Kir1.1"/>
</dbReference>
<evidence type="ECO:0000259" key="17">
    <source>
        <dbReference type="Pfam" id="PF01007"/>
    </source>
</evidence>
<evidence type="ECO:0000256" key="4">
    <source>
        <dbReference type="ARBA" id="ARBA00022475"/>
    </source>
</evidence>
<feature type="transmembrane region" description="Helical" evidence="16">
    <location>
        <begin position="58"/>
        <end position="81"/>
    </location>
</feature>
<keyword evidence="5 15" id="KW-0633">Potassium transport</keyword>
<reference evidence="19" key="2">
    <citation type="submission" date="2025-09" db="UniProtKB">
        <authorList>
            <consortium name="Ensembl"/>
        </authorList>
    </citation>
    <scope>IDENTIFICATION</scope>
</reference>
<evidence type="ECO:0000256" key="13">
    <source>
        <dbReference type="ARBA" id="ARBA00034430"/>
    </source>
</evidence>
<evidence type="ECO:0000256" key="1">
    <source>
        <dbReference type="ARBA" id="ARBA00004141"/>
    </source>
</evidence>
<evidence type="ECO:0000256" key="15">
    <source>
        <dbReference type="RuleBase" id="RU003822"/>
    </source>
</evidence>
<keyword evidence="8 15" id="KW-0630">Potassium</keyword>
<sequence length="382" mass="43495">MFQLLQHHIQPAGHRHCKTRLVTKDGRCNIEFGNIEYSNHFAYLLDFWTTFVEIRWRFVLLLFVASFTGSWFIFSLLWYWIARSNGDLMGQNRTDGHVRCVDNVNGLTTAFLYSLETQTTIGYGGRALTGHCVVTVALIIIQSLIGVFINCFMCGIILAKISLPKKRAKTVTFSDKAVICLKKGSLCLLIRVANLRKTLLIGSQIYGKLLRTTTTPDGDTIILDQVDIDFMVDVGKDNLFFVCPLTLYHVINRSSPFYELTADTLPQQDFELVVFLDGMAESTSSSCQVRTSYIPQEIQWGYSFLPIISRTKMGKYHVDFSNFSKAVRVTTPHCVHCFETDSDQRNHKCHNHKNQCNQDKVGIDNLGFQVIDIHDSMDITKM</sequence>
<dbReference type="Gene3D" id="2.60.40.1400">
    <property type="entry name" value="G protein-activated inward rectifier potassium channel 1"/>
    <property type="match status" value="1"/>
</dbReference>
<organism evidence="19 20">
    <name type="scientific">Mola mola</name>
    <name type="common">Ocean sunfish</name>
    <name type="synonym">Tetraodon mola</name>
    <dbReference type="NCBI Taxonomy" id="94237"/>
    <lineage>
        <taxon>Eukaryota</taxon>
        <taxon>Metazoa</taxon>
        <taxon>Chordata</taxon>
        <taxon>Craniata</taxon>
        <taxon>Vertebrata</taxon>
        <taxon>Euteleostomi</taxon>
        <taxon>Actinopterygii</taxon>
        <taxon>Neopterygii</taxon>
        <taxon>Teleostei</taxon>
        <taxon>Neoteleostei</taxon>
        <taxon>Acanthomorphata</taxon>
        <taxon>Eupercaria</taxon>
        <taxon>Tetraodontiformes</taxon>
        <taxon>Molidae</taxon>
        <taxon>Mola</taxon>
    </lineage>
</organism>
<proteinExistence type="inferred from homology"/>
<evidence type="ECO:0000256" key="2">
    <source>
        <dbReference type="ARBA" id="ARBA00004236"/>
    </source>
</evidence>
<evidence type="ECO:0000313" key="19">
    <source>
        <dbReference type="Ensembl" id="ENSMMOP00000019356.1"/>
    </source>
</evidence>
<reference evidence="19" key="1">
    <citation type="submission" date="2025-08" db="UniProtKB">
        <authorList>
            <consortium name="Ensembl"/>
        </authorList>
    </citation>
    <scope>IDENTIFICATION</scope>
</reference>
<keyword evidence="3 15" id="KW-0813">Transport</keyword>
<dbReference type="STRING" id="94237.ENSMMOP00000019356"/>
<dbReference type="PANTHER" id="PTHR11767:SF6">
    <property type="entry name" value="ATP-SENSITIVE INWARD RECTIFIER POTASSIUM CHANNEL 1"/>
    <property type="match status" value="1"/>
</dbReference>
<comment type="subcellular location">
    <subcellularLocation>
        <location evidence="2">Cell membrane</location>
    </subcellularLocation>
    <subcellularLocation>
        <location evidence="1 15">Membrane</location>
        <topology evidence="1 15">Multi-pass membrane protein</topology>
    </subcellularLocation>
</comment>
<dbReference type="AlphaFoldDB" id="A0A3Q3WNE3"/>
<keyword evidence="10 15" id="KW-0406">Ion transport</keyword>
<dbReference type="Pfam" id="PF01007">
    <property type="entry name" value="IRK"/>
    <property type="match status" value="1"/>
</dbReference>
<dbReference type="GO" id="GO:0015272">
    <property type="term" value="F:ATP-activated inward rectifier potassium channel activity"/>
    <property type="evidence" value="ECO:0007669"/>
    <property type="project" value="TreeGrafter"/>
</dbReference>
<evidence type="ECO:0000256" key="3">
    <source>
        <dbReference type="ARBA" id="ARBA00022448"/>
    </source>
</evidence>
<dbReference type="PRINTS" id="PR01321">
    <property type="entry name" value="KIR11CHANNEL"/>
</dbReference>
<evidence type="ECO:0000256" key="8">
    <source>
        <dbReference type="ARBA" id="ARBA00022958"/>
    </source>
</evidence>
<keyword evidence="4" id="KW-1003">Cell membrane</keyword>
<dbReference type="Pfam" id="PF17655">
    <property type="entry name" value="IRK_C"/>
    <property type="match status" value="1"/>
</dbReference>
<dbReference type="GO" id="GO:0007399">
    <property type="term" value="P:nervous system development"/>
    <property type="evidence" value="ECO:0007669"/>
    <property type="project" value="UniProtKB-ARBA"/>
</dbReference>
<keyword evidence="7 15" id="KW-0851">Voltage-gated channel</keyword>
<dbReference type="Ensembl" id="ENSMMOT00000019681.1">
    <property type="protein sequence ID" value="ENSMMOP00000019356.1"/>
    <property type="gene ID" value="ENSMMOG00000014665.1"/>
</dbReference>
<keyword evidence="12 15" id="KW-0407">Ion channel</keyword>